<dbReference type="PANTHER" id="PTHR10098:SF108">
    <property type="entry name" value="TETRATRICOPEPTIDE REPEAT PROTEIN 28"/>
    <property type="match status" value="1"/>
</dbReference>
<dbReference type="InterPro" id="IPR019734">
    <property type="entry name" value="TPR_rpt"/>
</dbReference>
<dbReference type="Gene3D" id="1.25.40.10">
    <property type="entry name" value="Tetratricopeptide repeat domain"/>
    <property type="match status" value="1"/>
</dbReference>
<dbReference type="Pfam" id="PF13424">
    <property type="entry name" value="TPR_12"/>
    <property type="match status" value="1"/>
</dbReference>
<dbReference type="InterPro" id="IPR011990">
    <property type="entry name" value="TPR-like_helical_dom_sf"/>
</dbReference>
<dbReference type="AlphaFoldDB" id="X1MXB3"/>
<gene>
    <name evidence="1" type="ORF">S06H3_51445</name>
</gene>
<dbReference type="EMBL" id="BARV01032642">
    <property type="protein sequence ID" value="GAI36357.1"/>
    <property type="molecule type" value="Genomic_DNA"/>
</dbReference>
<comment type="caution">
    <text evidence="1">The sequence shown here is derived from an EMBL/GenBank/DDBJ whole genome shotgun (WGS) entry which is preliminary data.</text>
</comment>
<accession>X1MXB3</accession>
<dbReference type="SMART" id="SM00028">
    <property type="entry name" value="TPR"/>
    <property type="match status" value="3"/>
</dbReference>
<protein>
    <submittedName>
        <fullName evidence="1">Uncharacterized protein</fullName>
    </submittedName>
</protein>
<dbReference type="PROSITE" id="PS50293">
    <property type="entry name" value="TPR_REGION"/>
    <property type="match status" value="2"/>
</dbReference>
<dbReference type="PROSITE" id="PS50005">
    <property type="entry name" value="TPR"/>
    <property type="match status" value="2"/>
</dbReference>
<dbReference type="Pfam" id="PF13181">
    <property type="entry name" value="TPR_8"/>
    <property type="match status" value="1"/>
</dbReference>
<evidence type="ECO:0000313" key="1">
    <source>
        <dbReference type="EMBL" id="GAI36357.1"/>
    </source>
</evidence>
<sequence>VYSILDNYGIRLYRDVIIEEENYASEGALELIPEDLLKYINENVLKTKESSKKLSITTDATWFVDGVPYSDDAEVVKYLTSVIKFMDEGKNLEAVKVVERCRILTMAPKERMIFSGIAGNCYRILGKLSMAENYFKDALKISERRDLQEIYKEDLILTRAATLGNIGLIYGDKGDLDKALEHYQEALKICREIGYKRGEANGLGNIGNVYIDKGDLDKALEHYQEALKIHRGIGDKVGEANGLGNIGNV</sequence>
<name>X1MXB3_9ZZZZ</name>
<reference evidence="1" key="1">
    <citation type="journal article" date="2014" name="Front. Microbiol.">
        <title>High frequency of phylogenetically diverse reductive dehalogenase-homologous genes in deep subseafloor sedimentary metagenomes.</title>
        <authorList>
            <person name="Kawai M."/>
            <person name="Futagami T."/>
            <person name="Toyoda A."/>
            <person name="Takaki Y."/>
            <person name="Nishi S."/>
            <person name="Hori S."/>
            <person name="Arai W."/>
            <person name="Tsubouchi T."/>
            <person name="Morono Y."/>
            <person name="Uchiyama I."/>
            <person name="Ito T."/>
            <person name="Fujiyama A."/>
            <person name="Inagaki F."/>
            <person name="Takami H."/>
        </authorList>
    </citation>
    <scope>NUCLEOTIDE SEQUENCE</scope>
    <source>
        <strain evidence="1">Expedition CK06-06</strain>
    </source>
</reference>
<feature type="non-terminal residue" evidence="1">
    <location>
        <position position="1"/>
    </location>
</feature>
<proteinExistence type="predicted"/>
<feature type="non-terminal residue" evidence="1">
    <location>
        <position position="249"/>
    </location>
</feature>
<dbReference type="SUPFAM" id="SSF48452">
    <property type="entry name" value="TPR-like"/>
    <property type="match status" value="1"/>
</dbReference>
<organism evidence="1">
    <name type="scientific">marine sediment metagenome</name>
    <dbReference type="NCBI Taxonomy" id="412755"/>
    <lineage>
        <taxon>unclassified sequences</taxon>
        <taxon>metagenomes</taxon>
        <taxon>ecological metagenomes</taxon>
    </lineage>
</organism>
<dbReference type="PANTHER" id="PTHR10098">
    <property type="entry name" value="RAPSYN-RELATED"/>
    <property type="match status" value="1"/>
</dbReference>